<keyword evidence="2" id="KW-0472">Membrane</keyword>
<keyword evidence="5" id="KW-1185">Reference proteome</keyword>
<dbReference type="EMBL" id="JAJGMW010000004">
    <property type="protein sequence ID" value="MCC4211957.1"/>
    <property type="molecule type" value="Genomic_DNA"/>
</dbReference>
<evidence type="ECO:0000259" key="3">
    <source>
        <dbReference type="Pfam" id="PF13239"/>
    </source>
</evidence>
<dbReference type="InterPro" id="IPR025698">
    <property type="entry name" value="2TM_dom"/>
</dbReference>
<name>A0ABS8GRS4_9FLAO</name>
<proteinExistence type="predicted"/>
<organism evidence="4 5">
    <name type="scientific">Leeuwenhoekiella parthenopeia</name>
    <dbReference type="NCBI Taxonomy" id="2890320"/>
    <lineage>
        <taxon>Bacteria</taxon>
        <taxon>Pseudomonadati</taxon>
        <taxon>Bacteroidota</taxon>
        <taxon>Flavobacteriia</taxon>
        <taxon>Flavobacteriales</taxon>
        <taxon>Flavobacteriaceae</taxon>
        <taxon>Leeuwenhoekiella</taxon>
    </lineage>
</organism>
<dbReference type="RefSeq" id="WP_228229058.1">
    <property type="nucleotide sequence ID" value="NZ_JAJGMW010000004.1"/>
</dbReference>
<dbReference type="Proteomes" id="UP001197770">
    <property type="component" value="Unassembled WGS sequence"/>
</dbReference>
<feature type="domain" description="2TM" evidence="3">
    <location>
        <begin position="20"/>
        <end position="105"/>
    </location>
</feature>
<accession>A0ABS8GRS4</accession>
<comment type="caution">
    <text evidence="4">The sequence shown here is derived from an EMBL/GenBank/DDBJ whole genome shotgun (WGS) entry which is preliminary data.</text>
</comment>
<evidence type="ECO:0000313" key="5">
    <source>
        <dbReference type="Proteomes" id="UP001197770"/>
    </source>
</evidence>
<evidence type="ECO:0000256" key="2">
    <source>
        <dbReference type="SAM" id="Phobius"/>
    </source>
</evidence>
<dbReference type="Pfam" id="PF13239">
    <property type="entry name" value="2TM"/>
    <property type="match status" value="1"/>
</dbReference>
<keyword evidence="2" id="KW-0812">Transmembrane</keyword>
<feature type="compositionally biased region" description="Polar residues" evidence="1">
    <location>
        <begin position="130"/>
        <end position="142"/>
    </location>
</feature>
<evidence type="ECO:0000256" key="1">
    <source>
        <dbReference type="SAM" id="MobiDB-lite"/>
    </source>
</evidence>
<evidence type="ECO:0000313" key="4">
    <source>
        <dbReference type="EMBL" id="MCC4211957.1"/>
    </source>
</evidence>
<feature type="transmembrane region" description="Helical" evidence="2">
    <location>
        <begin position="66"/>
        <end position="88"/>
    </location>
</feature>
<protein>
    <submittedName>
        <fullName evidence="4">2TM domain-containing protein</fullName>
    </submittedName>
</protein>
<keyword evidence="2" id="KW-1133">Transmembrane helix</keyword>
<sequence>MFSKKQESSKIDPEQRELIEYAQKRVKQKKNLFRHFIVFLAGGVLFIILNKFLDFGSAFRPASVDWFVWAVLIWFFLFLIHALNVFLLNSFMTKKWENEQLDKLVAKQKAKIAKLQTKVENDHPLPKSNPGITSATDRPFNS</sequence>
<feature type="transmembrane region" description="Helical" evidence="2">
    <location>
        <begin position="32"/>
        <end position="50"/>
    </location>
</feature>
<feature type="region of interest" description="Disordered" evidence="1">
    <location>
        <begin position="116"/>
        <end position="142"/>
    </location>
</feature>
<reference evidence="4 5" key="1">
    <citation type="submission" date="2021-11" db="EMBL/GenBank/DDBJ databases">
        <title>Seasonal and diel survey of microbial diversity of the Tyrrhenian coast.</title>
        <authorList>
            <person name="Gattoni G."/>
            <person name="Corral P."/>
        </authorList>
    </citation>
    <scope>NUCLEOTIDE SEQUENCE [LARGE SCALE GENOMIC DNA]</scope>
    <source>
        <strain evidence="4 5">Mr9</strain>
    </source>
</reference>
<gene>
    <name evidence="4" type="ORF">LLW17_04425</name>
</gene>